<comment type="caution">
    <text evidence="7">The sequence shown here is derived from an EMBL/GenBank/DDBJ whole genome shotgun (WGS) entry which is preliminary data.</text>
</comment>
<keyword evidence="3 6" id="KW-0812">Transmembrane</keyword>
<evidence type="ECO:0000256" key="4">
    <source>
        <dbReference type="ARBA" id="ARBA00022989"/>
    </source>
</evidence>
<dbReference type="Proteomes" id="UP000607645">
    <property type="component" value="Unassembled WGS sequence"/>
</dbReference>
<protein>
    <submittedName>
        <fullName evidence="7">Iron export ABC transporter permease subunit FetB</fullName>
    </submittedName>
</protein>
<feature type="transmembrane region" description="Helical" evidence="6">
    <location>
        <begin position="97"/>
        <end position="120"/>
    </location>
</feature>
<evidence type="ECO:0000256" key="5">
    <source>
        <dbReference type="ARBA" id="ARBA00023136"/>
    </source>
</evidence>
<dbReference type="InterPro" id="IPR005226">
    <property type="entry name" value="UPF0014_fam"/>
</dbReference>
<dbReference type="PANTHER" id="PTHR30028:SF0">
    <property type="entry name" value="PROTEIN ALUMINUM SENSITIVE 3"/>
    <property type="match status" value="1"/>
</dbReference>
<dbReference type="Pfam" id="PF03649">
    <property type="entry name" value="UPF0014"/>
    <property type="match status" value="1"/>
</dbReference>
<dbReference type="PANTHER" id="PTHR30028">
    <property type="entry name" value="UPF0014 INNER MEMBRANE PROTEIN YBBM-RELATED"/>
    <property type="match status" value="1"/>
</dbReference>
<sequence length="264" mass="29159">MNNSSVMDLPILNLAIAYVFVLLLLLIFKARGIRRERQILIAATRMTIQLTVMGYILMFVFENPSWWLTLLMLAVMLSFAMYNAVKRVKVEMSKELKRLVCLSMAAGYTVTAAVFLFVVLRINPWFDPQYCIPISGMIVGNSMTGIALGANKLCSGMRERRELVENSLMLGATPAAAARGVVNDAFDSAILPTMNNMLTMGIVSLPGMMTGQILSGTFPLTAIKYQIGIMLAILGCTALTVVIFVTLGYKTFFTKYAALRDLEH</sequence>
<evidence type="ECO:0000313" key="7">
    <source>
        <dbReference type="EMBL" id="MBC5738343.1"/>
    </source>
</evidence>
<dbReference type="AlphaFoldDB" id="A0A8J6JDZ2"/>
<comment type="similarity">
    <text evidence="2">Belongs to the UPF0014 family.</text>
</comment>
<gene>
    <name evidence="7" type="primary">fetB</name>
    <name evidence="7" type="ORF">H8S62_15130</name>
</gene>
<feature type="transmembrane region" description="Helical" evidence="6">
    <location>
        <begin position="132"/>
        <end position="151"/>
    </location>
</feature>
<name>A0A8J6JDZ2_9FIRM</name>
<dbReference type="EMBL" id="JACOPQ010000014">
    <property type="protein sequence ID" value="MBC5738343.1"/>
    <property type="molecule type" value="Genomic_DNA"/>
</dbReference>
<feature type="transmembrane region" description="Helical" evidence="6">
    <location>
        <begin position="66"/>
        <end position="85"/>
    </location>
</feature>
<dbReference type="RefSeq" id="WP_155146163.1">
    <property type="nucleotide sequence ID" value="NZ_JACOPQ010000014.1"/>
</dbReference>
<accession>A0A8J6JDZ2</accession>
<evidence type="ECO:0000256" key="6">
    <source>
        <dbReference type="SAM" id="Phobius"/>
    </source>
</evidence>
<evidence type="ECO:0000256" key="2">
    <source>
        <dbReference type="ARBA" id="ARBA00005268"/>
    </source>
</evidence>
<keyword evidence="5 6" id="KW-0472">Membrane</keyword>
<keyword evidence="4 6" id="KW-1133">Transmembrane helix</keyword>
<keyword evidence="8" id="KW-1185">Reference proteome</keyword>
<comment type="subcellular location">
    <subcellularLocation>
        <location evidence="1">Membrane</location>
        <topology evidence="1">Multi-pass membrane protein</topology>
    </subcellularLocation>
</comment>
<proteinExistence type="inferred from homology"/>
<feature type="transmembrane region" description="Helical" evidence="6">
    <location>
        <begin position="197"/>
        <end position="215"/>
    </location>
</feature>
<evidence type="ECO:0000256" key="3">
    <source>
        <dbReference type="ARBA" id="ARBA00022692"/>
    </source>
</evidence>
<evidence type="ECO:0000256" key="1">
    <source>
        <dbReference type="ARBA" id="ARBA00004141"/>
    </source>
</evidence>
<feature type="transmembrane region" description="Helical" evidence="6">
    <location>
        <begin position="227"/>
        <end position="249"/>
    </location>
</feature>
<reference evidence="7" key="1">
    <citation type="submission" date="2020-08" db="EMBL/GenBank/DDBJ databases">
        <title>Genome public.</title>
        <authorList>
            <person name="Liu C."/>
            <person name="Sun Q."/>
        </authorList>
    </citation>
    <scope>NUCLEOTIDE SEQUENCE</scope>
    <source>
        <strain evidence="7">NSJ-52</strain>
    </source>
</reference>
<feature type="transmembrane region" description="Helical" evidence="6">
    <location>
        <begin position="6"/>
        <end position="27"/>
    </location>
</feature>
<feature type="transmembrane region" description="Helical" evidence="6">
    <location>
        <begin position="39"/>
        <end position="60"/>
    </location>
</feature>
<organism evidence="7 8">
    <name type="scientific">Lawsonibacter faecis</name>
    <dbReference type="NCBI Taxonomy" id="2763052"/>
    <lineage>
        <taxon>Bacteria</taxon>
        <taxon>Bacillati</taxon>
        <taxon>Bacillota</taxon>
        <taxon>Clostridia</taxon>
        <taxon>Eubacteriales</taxon>
        <taxon>Oscillospiraceae</taxon>
        <taxon>Lawsonibacter</taxon>
    </lineage>
</organism>
<dbReference type="GO" id="GO:0005886">
    <property type="term" value="C:plasma membrane"/>
    <property type="evidence" value="ECO:0007669"/>
    <property type="project" value="TreeGrafter"/>
</dbReference>
<evidence type="ECO:0000313" key="8">
    <source>
        <dbReference type="Proteomes" id="UP000607645"/>
    </source>
</evidence>